<feature type="domain" description="Tripartite ATP-independent periplasmic transporters DctQ component" evidence="9">
    <location>
        <begin position="28"/>
        <end position="154"/>
    </location>
</feature>
<feature type="transmembrane region" description="Helical" evidence="8">
    <location>
        <begin position="20"/>
        <end position="40"/>
    </location>
</feature>
<dbReference type="InterPro" id="IPR055348">
    <property type="entry name" value="DctQ"/>
</dbReference>
<reference evidence="10" key="1">
    <citation type="journal article" date="2014" name="Front. Microbiol.">
        <title>High frequency of phylogenetically diverse reductive dehalogenase-homologous genes in deep subseafloor sedimentary metagenomes.</title>
        <authorList>
            <person name="Kawai M."/>
            <person name="Futagami T."/>
            <person name="Toyoda A."/>
            <person name="Takaki Y."/>
            <person name="Nishi S."/>
            <person name="Hori S."/>
            <person name="Arai W."/>
            <person name="Tsubouchi T."/>
            <person name="Morono Y."/>
            <person name="Uchiyama I."/>
            <person name="Ito T."/>
            <person name="Fujiyama A."/>
            <person name="Inagaki F."/>
            <person name="Takami H."/>
        </authorList>
    </citation>
    <scope>NUCLEOTIDE SEQUENCE</scope>
    <source>
        <strain evidence="10">Expedition CK06-06</strain>
    </source>
</reference>
<evidence type="ECO:0000259" key="9">
    <source>
        <dbReference type="Pfam" id="PF04290"/>
    </source>
</evidence>
<comment type="caution">
    <text evidence="10">The sequence shown here is derived from an EMBL/GenBank/DDBJ whole genome shotgun (WGS) entry which is preliminary data.</text>
</comment>
<dbReference type="AlphaFoldDB" id="X1IVJ6"/>
<dbReference type="EMBL" id="BARU01018992">
    <property type="protein sequence ID" value="GAH61553.1"/>
    <property type="molecule type" value="Genomic_DNA"/>
</dbReference>
<evidence type="ECO:0000256" key="3">
    <source>
        <dbReference type="ARBA" id="ARBA00022475"/>
    </source>
</evidence>
<protein>
    <recommendedName>
        <fullName evidence="9">Tripartite ATP-independent periplasmic transporters DctQ component domain-containing protein</fullName>
    </recommendedName>
</protein>
<gene>
    <name evidence="10" type="ORF">S03H2_31333</name>
</gene>
<organism evidence="10">
    <name type="scientific">marine sediment metagenome</name>
    <dbReference type="NCBI Taxonomy" id="412755"/>
    <lineage>
        <taxon>unclassified sequences</taxon>
        <taxon>metagenomes</taxon>
        <taxon>ecological metagenomes</taxon>
    </lineage>
</organism>
<accession>X1IVJ6</accession>
<feature type="transmembrane region" description="Helical" evidence="8">
    <location>
        <begin position="91"/>
        <end position="112"/>
    </location>
</feature>
<feature type="transmembrane region" description="Helical" evidence="8">
    <location>
        <begin position="132"/>
        <end position="153"/>
    </location>
</feature>
<keyword evidence="2" id="KW-0813">Transport</keyword>
<feature type="transmembrane region" description="Helical" evidence="8">
    <location>
        <begin position="52"/>
        <end position="70"/>
    </location>
</feature>
<evidence type="ECO:0000313" key="10">
    <source>
        <dbReference type="EMBL" id="GAH61553.1"/>
    </source>
</evidence>
<proteinExistence type="predicted"/>
<evidence type="ECO:0000256" key="1">
    <source>
        <dbReference type="ARBA" id="ARBA00004429"/>
    </source>
</evidence>
<keyword evidence="4" id="KW-0997">Cell inner membrane</keyword>
<dbReference type="Pfam" id="PF04290">
    <property type="entry name" value="DctQ"/>
    <property type="match status" value="1"/>
</dbReference>
<comment type="subcellular location">
    <subcellularLocation>
        <location evidence="1">Cell inner membrane</location>
        <topology evidence="1">Multi-pass membrane protein</topology>
    </subcellularLocation>
</comment>
<name>X1IVJ6_9ZZZZ</name>
<evidence type="ECO:0000256" key="2">
    <source>
        <dbReference type="ARBA" id="ARBA00022448"/>
    </source>
</evidence>
<dbReference type="GO" id="GO:0005886">
    <property type="term" value="C:plasma membrane"/>
    <property type="evidence" value="ECO:0007669"/>
    <property type="project" value="UniProtKB-SubCell"/>
</dbReference>
<dbReference type="PANTHER" id="PTHR35011">
    <property type="entry name" value="2,3-DIKETO-L-GULONATE TRAP TRANSPORTER SMALL PERMEASE PROTEIN YIAM"/>
    <property type="match status" value="1"/>
</dbReference>
<keyword evidence="3" id="KW-1003">Cell membrane</keyword>
<sequence>MLGKLLNLIAEWATQIARVLAMLAVAIIIVYVTYSVIARWVFNASVRNVIEISAYMFVALSALALPYVFVSKSHVRIRFLFDRLPEKIRPAINIIGNILTGLYLLVMIISGMKLAIDSFKLNAEAATPLGTPLWIPELLLPVGFALFLFQLIINGFKDK</sequence>
<evidence type="ECO:0000256" key="6">
    <source>
        <dbReference type="ARBA" id="ARBA00022989"/>
    </source>
</evidence>
<evidence type="ECO:0000256" key="5">
    <source>
        <dbReference type="ARBA" id="ARBA00022692"/>
    </source>
</evidence>
<keyword evidence="7 8" id="KW-0472">Membrane</keyword>
<keyword evidence="5 8" id="KW-0812">Transmembrane</keyword>
<evidence type="ECO:0000256" key="7">
    <source>
        <dbReference type="ARBA" id="ARBA00023136"/>
    </source>
</evidence>
<dbReference type="InterPro" id="IPR007387">
    <property type="entry name" value="TRAP_DctQ"/>
</dbReference>
<keyword evidence="6 8" id="KW-1133">Transmembrane helix</keyword>
<evidence type="ECO:0000256" key="8">
    <source>
        <dbReference type="SAM" id="Phobius"/>
    </source>
</evidence>
<evidence type="ECO:0000256" key="4">
    <source>
        <dbReference type="ARBA" id="ARBA00022519"/>
    </source>
</evidence>